<dbReference type="EMBL" id="MU827306">
    <property type="protein sequence ID" value="KAJ7363296.1"/>
    <property type="molecule type" value="Genomic_DNA"/>
</dbReference>
<name>A0A9W9YQL3_9CNID</name>
<comment type="caution">
    <text evidence="1">The sequence shown here is derived from an EMBL/GenBank/DDBJ whole genome shotgun (WGS) entry which is preliminary data.</text>
</comment>
<dbReference type="Proteomes" id="UP001163046">
    <property type="component" value="Unassembled WGS sequence"/>
</dbReference>
<evidence type="ECO:0000313" key="1">
    <source>
        <dbReference type="EMBL" id="KAJ7363296.1"/>
    </source>
</evidence>
<organism evidence="1 2">
    <name type="scientific">Desmophyllum pertusum</name>
    <dbReference type="NCBI Taxonomy" id="174260"/>
    <lineage>
        <taxon>Eukaryota</taxon>
        <taxon>Metazoa</taxon>
        <taxon>Cnidaria</taxon>
        <taxon>Anthozoa</taxon>
        <taxon>Hexacorallia</taxon>
        <taxon>Scleractinia</taxon>
        <taxon>Caryophylliina</taxon>
        <taxon>Caryophylliidae</taxon>
        <taxon>Desmophyllum</taxon>
    </lineage>
</organism>
<gene>
    <name evidence="1" type="ORF">OS493_011580</name>
</gene>
<proteinExistence type="predicted"/>
<sequence length="129" mass="14867">MKSSVTEPSGREKGCCHRHPKLPLWRWLYEIFKIRSMPNFPGIDITTLPRISQIDCLPQNRVDPDEFEQKRRANKIDEQKNQLMAQTAALKEQSYGRKRTDYTSGILPPISQISMGEGNSLRIEAPRKA</sequence>
<protein>
    <submittedName>
        <fullName evidence="1">Uncharacterized protein</fullName>
    </submittedName>
</protein>
<reference evidence="1" key="1">
    <citation type="submission" date="2023-01" db="EMBL/GenBank/DDBJ databases">
        <title>Genome assembly of the deep-sea coral Lophelia pertusa.</title>
        <authorList>
            <person name="Herrera S."/>
            <person name="Cordes E."/>
        </authorList>
    </citation>
    <scope>NUCLEOTIDE SEQUENCE</scope>
    <source>
        <strain evidence="1">USNM1676648</strain>
        <tissue evidence="1">Polyp</tissue>
    </source>
</reference>
<dbReference type="AlphaFoldDB" id="A0A9W9YQL3"/>
<evidence type="ECO:0000313" key="2">
    <source>
        <dbReference type="Proteomes" id="UP001163046"/>
    </source>
</evidence>
<keyword evidence="2" id="KW-1185">Reference proteome</keyword>
<accession>A0A9W9YQL3</accession>